<evidence type="ECO:0000256" key="2">
    <source>
        <dbReference type="ARBA" id="ARBA00023033"/>
    </source>
</evidence>
<evidence type="ECO:0000313" key="4">
    <source>
        <dbReference type="EMBL" id="EMA54633.1"/>
    </source>
</evidence>
<evidence type="ECO:0000313" key="5">
    <source>
        <dbReference type="Proteomes" id="UP000011625"/>
    </source>
</evidence>
<dbReference type="PANTHER" id="PTHR13789:SF309">
    <property type="entry name" value="PUTATIVE (AFU_ORTHOLOGUE AFUA_6G14510)-RELATED"/>
    <property type="match status" value="1"/>
</dbReference>
<keyword evidence="1" id="KW-0560">Oxidoreductase</keyword>
<dbReference type="AlphaFoldDB" id="M0NAN7"/>
<dbReference type="GO" id="GO:0004497">
    <property type="term" value="F:monooxygenase activity"/>
    <property type="evidence" value="ECO:0007669"/>
    <property type="project" value="UniProtKB-KW"/>
</dbReference>
<reference evidence="4 5" key="1">
    <citation type="journal article" date="2014" name="PLoS Genet.">
        <title>Phylogenetically driven sequencing of extremely halophilic archaea reveals strategies for static and dynamic osmo-response.</title>
        <authorList>
            <person name="Becker E.A."/>
            <person name="Seitzer P.M."/>
            <person name="Tritt A."/>
            <person name="Larsen D."/>
            <person name="Krusor M."/>
            <person name="Yao A.I."/>
            <person name="Wu D."/>
            <person name="Madern D."/>
            <person name="Eisen J.A."/>
            <person name="Darling A.E."/>
            <person name="Facciotti M.T."/>
        </authorList>
    </citation>
    <scope>NUCLEOTIDE SEQUENCE [LARGE SCALE GENOMIC DNA]</scope>
    <source>
        <strain evidence="4 5">DSM 8989</strain>
    </source>
</reference>
<dbReference type="EMBL" id="AOME01000026">
    <property type="protein sequence ID" value="EMA54633.1"/>
    <property type="molecule type" value="Genomic_DNA"/>
</dbReference>
<proteinExistence type="predicted"/>
<accession>M0NAN7</accession>
<dbReference type="PRINTS" id="PR00420">
    <property type="entry name" value="RNGMNOXGNASE"/>
</dbReference>
<evidence type="ECO:0000256" key="1">
    <source>
        <dbReference type="ARBA" id="ARBA00023002"/>
    </source>
</evidence>
<dbReference type="InterPro" id="IPR050493">
    <property type="entry name" value="FAD-dep_Monooxygenase_BioMet"/>
</dbReference>
<dbReference type="InterPro" id="IPR036188">
    <property type="entry name" value="FAD/NAD-bd_sf"/>
</dbReference>
<dbReference type="PATRIC" id="fig|1227456.3.peg.1026"/>
<feature type="domain" description="FAD-binding" evidence="3">
    <location>
        <begin position="42"/>
        <end position="238"/>
    </location>
</feature>
<dbReference type="Gene3D" id="3.50.50.60">
    <property type="entry name" value="FAD/NAD(P)-binding domain"/>
    <property type="match status" value="1"/>
</dbReference>
<evidence type="ECO:0000259" key="3">
    <source>
        <dbReference type="Pfam" id="PF01494"/>
    </source>
</evidence>
<organism evidence="4 5">
    <name type="scientific">Halococcus salifodinae DSM 8989</name>
    <dbReference type="NCBI Taxonomy" id="1227456"/>
    <lineage>
        <taxon>Archaea</taxon>
        <taxon>Methanobacteriati</taxon>
        <taxon>Methanobacteriota</taxon>
        <taxon>Stenosarchaea group</taxon>
        <taxon>Halobacteria</taxon>
        <taxon>Halobacteriales</taxon>
        <taxon>Halococcaceae</taxon>
        <taxon>Halococcus</taxon>
    </lineage>
</organism>
<gene>
    <name evidence="4" type="ORF">C450_05045</name>
</gene>
<dbReference type="Pfam" id="PF01494">
    <property type="entry name" value="FAD_binding_3"/>
    <property type="match status" value="1"/>
</dbReference>
<keyword evidence="2" id="KW-0503">Monooxygenase</keyword>
<sequence>MVAIHRADLQAILSDQLPTDVLQLDMDCVSVDPDRPAIRFATGAETTPELVIGADGVGSTVRSSLFPGAEPRYAGEVAYRGLADTSLPPETNHIGIEIWGSGMRFGYFPLDEQVYWFATVVATRSDDASEVAPGELAERYQAFPDPVPDLIAMTDDADLIRTPLTDLPRLDHWSRGRATLLGDAAHAMTPNLAQGSAQAMEDAVVLTESIADHGITQHALSTYETRRKDRADSIVRQSRIQGRLTQIQRPILEQARNAVFRYTPDSVLRRQTKSMFAVDF</sequence>
<dbReference type="STRING" id="1227456.C450_05045"/>
<dbReference type="GO" id="GO:0071949">
    <property type="term" value="F:FAD binding"/>
    <property type="evidence" value="ECO:0007669"/>
    <property type="project" value="InterPro"/>
</dbReference>
<protein>
    <submittedName>
        <fullName evidence="4">FAD-dependent oxidoreductase</fullName>
    </submittedName>
</protein>
<dbReference type="SUPFAM" id="SSF51905">
    <property type="entry name" value="FAD/NAD(P)-binding domain"/>
    <property type="match status" value="1"/>
</dbReference>
<comment type="caution">
    <text evidence="4">The sequence shown here is derived from an EMBL/GenBank/DDBJ whole genome shotgun (WGS) entry which is preliminary data.</text>
</comment>
<dbReference type="Proteomes" id="UP000011625">
    <property type="component" value="Unassembled WGS sequence"/>
</dbReference>
<keyword evidence="5" id="KW-1185">Reference proteome</keyword>
<dbReference type="InterPro" id="IPR002938">
    <property type="entry name" value="FAD-bd"/>
</dbReference>
<name>M0NAN7_9EURY</name>
<dbReference type="PANTHER" id="PTHR13789">
    <property type="entry name" value="MONOOXYGENASE"/>
    <property type="match status" value="1"/>
</dbReference>